<evidence type="ECO:0000256" key="10">
    <source>
        <dbReference type="PROSITE-ProRule" id="PRU00284"/>
    </source>
</evidence>
<evidence type="ECO:0000313" key="14">
    <source>
        <dbReference type="EMBL" id="ANH99626.1"/>
    </source>
</evidence>
<dbReference type="SMART" id="SM00304">
    <property type="entry name" value="HAMP"/>
    <property type="match status" value="1"/>
</dbReference>
<feature type="transmembrane region" description="Helical" evidence="11">
    <location>
        <begin position="12"/>
        <end position="32"/>
    </location>
</feature>
<dbReference type="Proteomes" id="UP000078142">
    <property type="component" value="Chromosome"/>
</dbReference>
<evidence type="ECO:0000256" key="6">
    <source>
        <dbReference type="ARBA" id="ARBA00022989"/>
    </source>
</evidence>
<keyword evidence="7 11" id="KW-0472">Membrane</keyword>
<evidence type="ECO:0000256" key="8">
    <source>
        <dbReference type="ARBA" id="ARBA00023224"/>
    </source>
</evidence>
<keyword evidence="4" id="KW-0145">Chemotaxis</keyword>
<evidence type="ECO:0000256" key="3">
    <source>
        <dbReference type="ARBA" id="ARBA00022481"/>
    </source>
</evidence>
<dbReference type="PROSITE" id="PS50111">
    <property type="entry name" value="CHEMOTAXIS_TRANSDUC_2"/>
    <property type="match status" value="1"/>
</dbReference>
<dbReference type="InterPro" id="IPR003660">
    <property type="entry name" value="HAMP_dom"/>
</dbReference>
<evidence type="ECO:0000256" key="5">
    <source>
        <dbReference type="ARBA" id="ARBA00022692"/>
    </source>
</evidence>
<evidence type="ECO:0000313" key="15">
    <source>
        <dbReference type="Proteomes" id="UP000078142"/>
    </source>
</evidence>
<dbReference type="SMART" id="SM00283">
    <property type="entry name" value="MA"/>
    <property type="match status" value="1"/>
</dbReference>
<evidence type="ECO:0000256" key="9">
    <source>
        <dbReference type="ARBA" id="ARBA00029447"/>
    </source>
</evidence>
<evidence type="ECO:0000256" key="11">
    <source>
        <dbReference type="SAM" id="Phobius"/>
    </source>
</evidence>
<feature type="domain" description="Methyl-accepting transducer" evidence="12">
    <location>
        <begin position="440"/>
        <end position="676"/>
    </location>
</feature>
<evidence type="ECO:0000256" key="1">
    <source>
        <dbReference type="ARBA" id="ARBA00004651"/>
    </source>
</evidence>
<name>A0AAC9BV38_9PSED</name>
<keyword evidence="2" id="KW-1003">Cell membrane</keyword>
<dbReference type="CDD" id="cd11386">
    <property type="entry name" value="MCP_signal"/>
    <property type="match status" value="1"/>
</dbReference>
<dbReference type="InterPro" id="IPR004089">
    <property type="entry name" value="MCPsignal_dom"/>
</dbReference>
<feature type="domain" description="HAMP" evidence="13">
    <location>
        <begin position="381"/>
        <end position="435"/>
    </location>
</feature>
<dbReference type="FunFam" id="1.10.287.950:FF:000001">
    <property type="entry name" value="Methyl-accepting chemotaxis sensory transducer"/>
    <property type="match status" value="1"/>
</dbReference>
<dbReference type="GO" id="GO:0007165">
    <property type="term" value="P:signal transduction"/>
    <property type="evidence" value="ECO:0007669"/>
    <property type="project" value="UniProtKB-KW"/>
</dbReference>
<dbReference type="PANTHER" id="PTHR32089:SF120">
    <property type="entry name" value="METHYL-ACCEPTING CHEMOTAXIS PROTEIN TLPQ"/>
    <property type="match status" value="1"/>
</dbReference>
<dbReference type="CDD" id="cd12913">
    <property type="entry name" value="PDC1_MCP_like"/>
    <property type="match status" value="1"/>
</dbReference>
<evidence type="ECO:0000259" key="13">
    <source>
        <dbReference type="PROSITE" id="PS50885"/>
    </source>
</evidence>
<evidence type="ECO:0000256" key="4">
    <source>
        <dbReference type="ARBA" id="ARBA00022500"/>
    </source>
</evidence>
<keyword evidence="3" id="KW-0488">Methylation</keyword>
<reference evidence="14 15" key="1">
    <citation type="submission" date="2016-05" db="EMBL/GenBank/DDBJ databases">
        <authorList>
            <person name="Wang S."/>
            <person name="Zhu B."/>
        </authorList>
    </citation>
    <scope>NUCLEOTIDE SEQUENCE [LARGE SCALE GENOMIC DNA]</scope>
    <source>
        <strain evidence="14 15">CRS05-R5</strain>
    </source>
</reference>
<dbReference type="GO" id="GO:0006935">
    <property type="term" value="P:chemotaxis"/>
    <property type="evidence" value="ECO:0007669"/>
    <property type="project" value="UniProtKB-KW"/>
</dbReference>
<dbReference type="Pfam" id="PF00015">
    <property type="entry name" value="MCPsignal"/>
    <property type="match status" value="1"/>
</dbReference>
<dbReference type="Gene3D" id="3.30.450.20">
    <property type="entry name" value="PAS domain"/>
    <property type="match status" value="1"/>
</dbReference>
<gene>
    <name evidence="14" type="ORF">A8L59_20155</name>
</gene>
<protein>
    <submittedName>
        <fullName evidence="14">Chemotaxis protein</fullName>
    </submittedName>
</protein>
<dbReference type="Gene3D" id="1.10.287.950">
    <property type="entry name" value="Methyl-accepting chemotaxis protein"/>
    <property type="match status" value="1"/>
</dbReference>
<comment type="similarity">
    <text evidence="9">Belongs to the methyl-accepting chemotaxis (MCP) protein family.</text>
</comment>
<proteinExistence type="inferred from homology"/>
<dbReference type="AlphaFoldDB" id="A0AAC9BV38"/>
<keyword evidence="6 11" id="KW-1133">Transmembrane helix</keyword>
<organism evidence="14 15">
    <name type="scientific">Pseudomonas koreensis</name>
    <dbReference type="NCBI Taxonomy" id="198620"/>
    <lineage>
        <taxon>Bacteria</taxon>
        <taxon>Pseudomonadati</taxon>
        <taxon>Pseudomonadota</taxon>
        <taxon>Gammaproteobacteria</taxon>
        <taxon>Pseudomonadales</taxon>
        <taxon>Pseudomonadaceae</taxon>
        <taxon>Pseudomonas</taxon>
    </lineage>
</organism>
<feature type="transmembrane region" description="Helical" evidence="11">
    <location>
        <begin position="357"/>
        <end position="378"/>
    </location>
</feature>
<dbReference type="Pfam" id="PF22673">
    <property type="entry name" value="MCP-like_PDC_1"/>
    <property type="match status" value="1"/>
</dbReference>
<evidence type="ECO:0000259" key="12">
    <source>
        <dbReference type="PROSITE" id="PS50111"/>
    </source>
</evidence>
<dbReference type="Pfam" id="PF00672">
    <property type="entry name" value="HAMP"/>
    <property type="match status" value="1"/>
</dbReference>
<keyword evidence="8 10" id="KW-0807">Transducer</keyword>
<dbReference type="PROSITE" id="PS50885">
    <property type="entry name" value="HAMP"/>
    <property type="match status" value="1"/>
</dbReference>
<dbReference type="GO" id="GO:0005886">
    <property type="term" value="C:plasma membrane"/>
    <property type="evidence" value="ECO:0007669"/>
    <property type="project" value="UniProtKB-SubCell"/>
</dbReference>
<keyword evidence="5 11" id="KW-0812">Transmembrane</keyword>
<sequence>MFDSLSIRLKIVLLSGLCLLGVVALIVGMNIYQTNQNDELVSDSSNKLLTASVQNLLQAKAAEQAVRVQKTFGESLTVITALADQIKDMRVMAAKRSLDAGALREELNLSLKTAFERNDKVLGIWLAFEPNGLDSKDSEFVNDAARQSNEAGRFATYWSRAAGSALNTIMVEEDMTKTTLSLSGTPYNSWYTCPRDNKRTCLLDPYADTVGTKEMLMTTISVPLIVDGKAIGVVGVDIALDALQAAAVESQRNLFNNAGHMLIVSGSGVLGADSSDATKVGKKISDTLGADGKDLLQLVSSGTPKILEQGDLIRAVYPVDPIGNSRAWGVVIDLPKQVLLADSVKLQAVLDDAQETGVFTALAVAVVAGLIGLLLIWLTASGVTRPINSVAEMLKNIASGEGDLTQRLNYSKQDELGELVNWFNRFLDKLQPTIAQIKQSITEARGTADQSSEIARQTSEGMQVQFREIDQVATASNEMSATAHDVANSASNAANAAKGADQSAKDGMSIIERSTRDINQLADEVSKAVTEVEALAVNSEQIGSVLEVIRSIAEQTNLLALNAAIEAARAGESGRGFAVVADEVRNLAKRTQDSVEEIRIVIERIQTGTRGVVATMHSSQTQAHNNAGQIRQAVDALGKISDAVTVISDMNLQIASAAEQQSAVAEEVNRNVSAIRTVTETLTEQATESAAISSQLNALASQQMKLMDQFRV</sequence>
<comment type="subcellular location">
    <subcellularLocation>
        <location evidence="1">Cell membrane</location>
        <topology evidence="1">Multi-pass membrane protein</topology>
    </subcellularLocation>
</comment>
<accession>A0AAC9BV38</accession>
<dbReference type="CDD" id="cd06225">
    <property type="entry name" value="HAMP"/>
    <property type="match status" value="1"/>
</dbReference>
<dbReference type="SUPFAM" id="SSF58104">
    <property type="entry name" value="Methyl-accepting chemotaxis protein (MCP) signaling domain"/>
    <property type="match status" value="1"/>
</dbReference>
<evidence type="ECO:0000256" key="7">
    <source>
        <dbReference type="ARBA" id="ARBA00023136"/>
    </source>
</evidence>
<dbReference type="EMBL" id="CP015852">
    <property type="protein sequence ID" value="ANH99626.1"/>
    <property type="molecule type" value="Genomic_DNA"/>
</dbReference>
<evidence type="ECO:0000256" key="2">
    <source>
        <dbReference type="ARBA" id="ARBA00022475"/>
    </source>
</evidence>
<dbReference type="PANTHER" id="PTHR32089">
    <property type="entry name" value="METHYL-ACCEPTING CHEMOTAXIS PROTEIN MCPB"/>
    <property type="match status" value="1"/>
</dbReference>